<reference evidence="10 11" key="1">
    <citation type="submission" date="2024-04" db="EMBL/GenBank/DDBJ databases">
        <title>Novel genus in family Flammeovirgaceae.</title>
        <authorList>
            <person name="Nguyen T.H."/>
            <person name="Vuong T.Q."/>
            <person name="Le H."/>
            <person name="Kim S.-G."/>
        </authorList>
    </citation>
    <scope>NUCLEOTIDE SEQUENCE [LARGE SCALE GENOMIC DNA]</scope>
    <source>
        <strain evidence="10 11">JCM 23209</strain>
    </source>
</reference>
<dbReference type="PRINTS" id="PR00132">
    <property type="entry name" value="GLHYDRLASE2"/>
</dbReference>
<feature type="domain" description="DUF4982" evidence="8">
    <location>
        <begin position="657"/>
        <end position="734"/>
    </location>
</feature>
<dbReference type="SUPFAM" id="SSF49303">
    <property type="entry name" value="beta-Galactosidase/glucuronidase domain"/>
    <property type="match status" value="1"/>
</dbReference>
<sequence length="844" mass="95532">MNRTTGKSLFWVFAGISMLLIKACAPKQTDTQTTRDIINFNQHWEFVRLNTDSTEENLSTSTKNGVQTDASWDSQFNVEHLDNLPTKEQGDSLKQIIQNELQVLPQQPWENVTLPHAAFVEPKVVKKQWEGICYYQKEFTLNPEDKSRKIFLEFEGAMQLADVWVNGQHLAHHAGGYLPFTVDISPAVNFDSPNTVLVRLDNRDHPLIPPGKPLERLDFNYFHGLYRDVHLIKTQPVHITDAVAANEVAGGGVFVQYSEVSEQKATIHIKTHVRNDSKQSEQCSVISTLLDPQGKVVGKQLSTQPAEITTGEAIHFEQSMEVTTPQLWSPDDPSLYTLQTSVILNGQEVDQRNTRIGIRWLAYSRDEGFQLNGKKIRLVGTNRHMEYPYVGNALSDNAQYRDLYKIKKAGFNTVRLGHYPQDPSVLAACDELGLLAINPIPGWQFFNKDSVFVQRTYQNIRDMVRRDRNHPSVILWETILNEAWPPAWWKDEAQAIAHQEYPGPQMFTAGDMYGYYGWDILYNDWKENHTRPNDSEKPGFIREYGDYEFGGHYSTTRKERAEGEEALLQAAWNFQWSHNKHRSQYPWTIGDATWVMYDYNRGCCDDIEASGVSDIFRLPKFTYQFFKSQRAPEDTTFEGGPMAYIANYWTERTSPGKVIVYSNCEEVELFLNGKSLGKHKPDQGPDTIYGERTQGGNPFDGGNAQHLTHPPFTFTDVTWEAGTLSAVGYIQGKKATEYLVHTPTQATGIQLDIDISGKPLEENDLVFVYASIVDKQGNPVPTSSALVEFEIEGDAHIVGPAKVHAEAGIATLLLRTSENAQSLVIKAASAQLNTAETHYRIPKK</sequence>
<feature type="domain" description="Glycosyl hydrolases family 2 sugar binding" evidence="7">
    <location>
        <begin position="110"/>
        <end position="234"/>
    </location>
</feature>
<protein>
    <submittedName>
        <fullName evidence="10">Glycoside hydrolase family 2 TIM barrel-domain containing protein</fullName>
    </submittedName>
</protein>
<keyword evidence="2 10" id="KW-0378">Hydrolase</keyword>
<dbReference type="InterPro" id="IPR040605">
    <property type="entry name" value="Glyco_hydro2_dom5"/>
</dbReference>
<comment type="caution">
    <text evidence="10">The sequence shown here is derived from an EMBL/GenBank/DDBJ whole genome shotgun (WGS) entry which is preliminary data.</text>
</comment>
<dbReference type="InterPro" id="IPR008979">
    <property type="entry name" value="Galactose-bd-like_sf"/>
</dbReference>
<comment type="similarity">
    <text evidence="1">Belongs to the glycosyl hydrolase 2 family.</text>
</comment>
<feature type="signal peptide" evidence="4">
    <location>
        <begin position="1"/>
        <end position="23"/>
    </location>
</feature>
<evidence type="ECO:0000256" key="1">
    <source>
        <dbReference type="ARBA" id="ARBA00007401"/>
    </source>
</evidence>
<organism evidence="10 11">
    <name type="scientific">Rapidithrix thailandica</name>
    <dbReference type="NCBI Taxonomy" id="413964"/>
    <lineage>
        <taxon>Bacteria</taxon>
        <taxon>Pseudomonadati</taxon>
        <taxon>Bacteroidota</taxon>
        <taxon>Cytophagia</taxon>
        <taxon>Cytophagales</taxon>
        <taxon>Flammeovirgaceae</taxon>
        <taxon>Rapidithrix</taxon>
    </lineage>
</organism>
<dbReference type="InterPro" id="IPR017853">
    <property type="entry name" value="GH"/>
</dbReference>
<evidence type="ECO:0000256" key="2">
    <source>
        <dbReference type="ARBA" id="ARBA00022801"/>
    </source>
</evidence>
<dbReference type="Gene3D" id="2.60.40.10">
    <property type="entry name" value="Immunoglobulins"/>
    <property type="match status" value="3"/>
</dbReference>
<feature type="domain" description="Glycoside hydrolase family 2" evidence="9">
    <location>
        <begin position="750"/>
        <end position="837"/>
    </location>
</feature>
<dbReference type="InterPro" id="IPR006101">
    <property type="entry name" value="Glyco_hydro_2"/>
</dbReference>
<dbReference type="SUPFAM" id="SSF49785">
    <property type="entry name" value="Galactose-binding domain-like"/>
    <property type="match status" value="1"/>
</dbReference>
<proteinExistence type="inferred from homology"/>
<evidence type="ECO:0000313" key="10">
    <source>
        <dbReference type="EMBL" id="MEN7549564.1"/>
    </source>
</evidence>
<dbReference type="GO" id="GO:0004553">
    <property type="term" value="F:hydrolase activity, hydrolyzing O-glycosyl compounds"/>
    <property type="evidence" value="ECO:0007669"/>
    <property type="project" value="InterPro"/>
</dbReference>
<dbReference type="Pfam" id="PF02837">
    <property type="entry name" value="Glyco_hydro_2_N"/>
    <property type="match status" value="1"/>
</dbReference>
<dbReference type="Gene3D" id="2.60.120.260">
    <property type="entry name" value="Galactose-binding domain-like"/>
    <property type="match status" value="1"/>
</dbReference>
<keyword evidence="3" id="KW-0326">Glycosidase</keyword>
<feature type="domain" description="Glycoside hydrolase family 2 immunoglobulin-like beta-sandwich" evidence="5">
    <location>
        <begin position="253"/>
        <end position="359"/>
    </location>
</feature>
<dbReference type="AlphaFoldDB" id="A0AAW9S9B0"/>
<dbReference type="Gene3D" id="3.20.20.80">
    <property type="entry name" value="Glycosidases"/>
    <property type="match status" value="1"/>
</dbReference>
<dbReference type="InterPro" id="IPR013783">
    <property type="entry name" value="Ig-like_fold"/>
</dbReference>
<dbReference type="InterPro" id="IPR036156">
    <property type="entry name" value="Beta-gal/glucu_dom_sf"/>
</dbReference>
<evidence type="ECO:0000259" key="6">
    <source>
        <dbReference type="Pfam" id="PF02836"/>
    </source>
</evidence>
<keyword evidence="4" id="KW-0732">Signal</keyword>
<dbReference type="Pfam" id="PF18565">
    <property type="entry name" value="Glyco_hydro2_C5"/>
    <property type="match status" value="1"/>
</dbReference>
<evidence type="ECO:0000259" key="9">
    <source>
        <dbReference type="Pfam" id="PF18565"/>
    </source>
</evidence>
<evidence type="ECO:0000256" key="4">
    <source>
        <dbReference type="SAM" id="SignalP"/>
    </source>
</evidence>
<feature type="domain" description="Glycoside hydrolase family 2 catalytic" evidence="6">
    <location>
        <begin position="365"/>
        <end position="600"/>
    </location>
</feature>
<accession>A0AAW9S9B0</accession>
<keyword evidence="11" id="KW-1185">Reference proteome</keyword>
<name>A0AAW9S9B0_9BACT</name>
<dbReference type="InterPro" id="IPR032311">
    <property type="entry name" value="DUF4982"/>
</dbReference>
<dbReference type="SUPFAM" id="SSF51445">
    <property type="entry name" value="(Trans)glycosidases"/>
    <property type="match status" value="1"/>
</dbReference>
<dbReference type="EMBL" id="JBDKWZ010000009">
    <property type="protein sequence ID" value="MEN7549564.1"/>
    <property type="molecule type" value="Genomic_DNA"/>
</dbReference>
<dbReference type="InterPro" id="IPR006103">
    <property type="entry name" value="Glyco_hydro_2_cat"/>
</dbReference>
<dbReference type="Pfam" id="PF00703">
    <property type="entry name" value="Glyco_hydro_2"/>
    <property type="match status" value="1"/>
</dbReference>
<dbReference type="Pfam" id="PF16355">
    <property type="entry name" value="DUF4982"/>
    <property type="match status" value="1"/>
</dbReference>
<gene>
    <name evidence="10" type="ORF">AAG747_16695</name>
</gene>
<dbReference type="InterPro" id="IPR051913">
    <property type="entry name" value="GH2_Domain-Containing"/>
</dbReference>
<dbReference type="RefSeq" id="WP_346822343.1">
    <property type="nucleotide sequence ID" value="NZ_JBDKWZ010000009.1"/>
</dbReference>
<evidence type="ECO:0000259" key="5">
    <source>
        <dbReference type="Pfam" id="PF00703"/>
    </source>
</evidence>
<dbReference type="PANTHER" id="PTHR42732">
    <property type="entry name" value="BETA-GALACTOSIDASE"/>
    <property type="match status" value="1"/>
</dbReference>
<evidence type="ECO:0000259" key="8">
    <source>
        <dbReference type="Pfam" id="PF16355"/>
    </source>
</evidence>
<dbReference type="InterPro" id="IPR006102">
    <property type="entry name" value="Ig-like_GH2"/>
</dbReference>
<evidence type="ECO:0000313" key="11">
    <source>
        <dbReference type="Proteomes" id="UP001403385"/>
    </source>
</evidence>
<dbReference type="Pfam" id="PF02836">
    <property type="entry name" value="Glyco_hydro_2_C"/>
    <property type="match status" value="1"/>
</dbReference>
<dbReference type="InterPro" id="IPR006104">
    <property type="entry name" value="Glyco_hydro_2_N"/>
</dbReference>
<evidence type="ECO:0000259" key="7">
    <source>
        <dbReference type="Pfam" id="PF02837"/>
    </source>
</evidence>
<feature type="chain" id="PRO_5043544391" evidence="4">
    <location>
        <begin position="24"/>
        <end position="844"/>
    </location>
</feature>
<dbReference type="PANTHER" id="PTHR42732:SF1">
    <property type="entry name" value="BETA-MANNOSIDASE"/>
    <property type="match status" value="1"/>
</dbReference>
<dbReference type="GO" id="GO:0005975">
    <property type="term" value="P:carbohydrate metabolic process"/>
    <property type="evidence" value="ECO:0007669"/>
    <property type="project" value="InterPro"/>
</dbReference>
<dbReference type="Proteomes" id="UP001403385">
    <property type="component" value="Unassembled WGS sequence"/>
</dbReference>
<evidence type="ECO:0000256" key="3">
    <source>
        <dbReference type="ARBA" id="ARBA00023295"/>
    </source>
</evidence>